<dbReference type="InterPro" id="IPR027417">
    <property type="entry name" value="P-loop_NTPase"/>
</dbReference>
<evidence type="ECO:0000313" key="2">
    <source>
        <dbReference type="Proteomes" id="UP000002613"/>
    </source>
</evidence>
<keyword evidence="2" id="KW-1185">Reference proteome</keyword>
<dbReference type="HOGENOM" id="CLU_084678_0_0_2"/>
<protein>
    <submittedName>
        <fullName evidence="1">p-loop ATPase/GTPase-like protein</fullName>
    </submittedName>
</protein>
<reference evidence="2" key="1">
    <citation type="submission" date="2010-02" db="EMBL/GenBank/DDBJ databases">
        <title>Complete sequence of Ferroglobus placidus DSM 10642.</title>
        <authorList>
            <consortium name="US DOE Joint Genome Institute"/>
            <person name="Lucas S."/>
            <person name="Copeland A."/>
            <person name="Lapidus A."/>
            <person name="Cheng J.-F."/>
            <person name="Bruce D."/>
            <person name="Goodwin L."/>
            <person name="Pitluck S."/>
            <person name="Saunders E."/>
            <person name="Brettin T."/>
            <person name="Detter J.C."/>
            <person name="Han C."/>
            <person name="Tapia R."/>
            <person name="Larimer F."/>
            <person name="Land M."/>
            <person name="Hauser L."/>
            <person name="Kyrpides N."/>
            <person name="Ivanova N."/>
            <person name="Holmes D."/>
            <person name="Lovley D."/>
            <person name="Kyrpides N."/>
            <person name="Anderson I.J."/>
            <person name="Woyke T."/>
        </authorList>
    </citation>
    <scope>NUCLEOTIDE SEQUENCE [LARGE SCALE GENOMIC DNA]</scope>
    <source>
        <strain evidence="2">DSM 10642 / AEDII12DO</strain>
    </source>
</reference>
<gene>
    <name evidence="1" type="ordered locus">Ferp_0901</name>
</gene>
<dbReference type="EMBL" id="CP001899">
    <property type="protein sequence ID" value="ADC65069.1"/>
    <property type="molecule type" value="Genomic_DNA"/>
</dbReference>
<dbReference type="Gene3D" id="3.40.50.300">
    <property type="entry name" value="P-loop containing nucleotide triphosphate hydrolases"/>
    <property type="match status" value="1"/>
</dbReference>
<accession>D3RX56</accession>
<dbReference type="GeneID" id="8778408"/>
<organism evidence="1 2">
    <name type="scientific">Ferroglobus placidus (strain DSM 10642 / AEDII12DO)</name>
    <dbReference type="NCBI Taxonomy" id="589924"/>
    <lineage>
        <taxon>Archaea</taxon>
        <taxon>Methanobacteriati</taxon>
        <taxon>Methanobacteriota</taxon>
        <taxon>Archaeoglobi</taxon>
        <taxon>Archaeoglobales</taxon>
        <taxon>Archaeoglobaceae</taxon>
        <taxon>Ferroglobus</taxon>
    </lineage>
</organism>
<dbReference type="eggNOG" id="arCOG04328">
    <property type="taxonomic scope" value="Archaea"/>
</dbReference>
<sequence length="256" mass="29014">MLILVVGVGQHVGKTKAVEEIVKAFRGEGFSVEFSKPLATLNAFYHEKAFERILEIGEFVSHDVLRVSELVKGEEKLEILNPVFSLLLPIDLEAVDWNTTSLESPVFQTAVVRIEESIYVVEPLSRFVKSFLKRVERILRNREISKVEIESVNDLLLSGRDASNEILKKLKRKSEILVVESSGNLAYPNEESLEADKVVIVTPGKYFVCDGERYRKAAEIAGKLAYLRCEDVVEILKPKKGYENIKNLIKKELLNH</sequence>
<evidence type="ECO:0000313" key="1">
    <source>
        <dbReference type="EMBL" id="ADC65069.1"/>
    </source>
</evidence>
<dbReference type="Proteomes" id="UP000002613">
    <property type="component" value="Chromosome"/>
</dbReference>
<dbReference type="OrthoDB" id="39107at2157"/>
<reference evidence="1 2" key="2">
    <citation type="journal article" date="2011" name="Stand. Genomic Sci.">
        <title>Complete genome sequence of Ferroglobus placidus AEDII12DO.</title>
        <authorList>
            <person name="Anderson I."/>
            <person name="Risso C."/>
            <person name="Holmes D."/>
            <person name="Lucas S."/>
            <person name="Copeland A."/>
            <person name="Lapidus A."/>
            <person name="Cheng J.F."/>
            <person name="Bruce D."/>
            <person name="Goodwin L."/>
            <person name="Pitluck S."/>
            <person name="Saunders E."/>
            <person name="Brettin T."/>
            <person name="Detter J.C."/>
            <person name="Han C."/>
            <person name="Tapia R."/>
            <person name="Larimer F."/>
            <person name="Land M."/>
            <person name="Hauser L."/>
            <person name="Woyke T."/>
            <person name="Lovley D."/>
            <person name="Kyrpides N."/>
            <person name="Ivanova N."/>
        </authorList>
    </citation>
    <scope>NUCLEOTIDE SEQUENCE [LARGE SCALE GENOMIC DNA]</scope>
    <source>
        <strain evidence="2">DSM 10642 / AEDII12DO</strain>
    </source>
</reference>
<dbReference type="KEGG" id="fpl:Ferp_0901"/>
<dbReference type="AlphaFoldDB" id="D3RX56"/>
<dbReference type="STRING" id="589924.Ferp_0901"/>
<dbReference type="PaxDb" id="589924-Ferp_0901"/>
<dbReference type="RefSeq" id="WP_012965412.1">
    <property type="nucleotide sequence ID" value="NC_013849.1"/>
</dbReference>
<name>D3RX56_FERPA</name>
<proteinExistence type="predicted"/>